<dbReference type="EC" id="2.7.7.65" evidence="2"/>
<feature type="domain" description="GGDEF" evidence="5">
    <location>
        <begin position="141"/>
        <end position="280"/>
    </location>
</feature>
<keyword evidence="4" id="KW-0812">Transmembrane</keyword>
<evidence type="ECO:0000259" key="5">
    <source>
        <dbReference type="PROSITE" id="PS50887"/>
    </source>
</evidence>
<keyword evidence="7" id="KW-1185">Reference proteome</keyword>
<evidence type="ECO:0000313" key="6">
    <source>
        <dbReference type="EMBL" id="GGI77878.1"/>
    </source>
</evidence>
<dbReference type="AlphaFoldDB" id="A0A917JMT8"/>
<dbReference type="InterPro" id="IPR043128">
    <property type="entry name" value="Rev_trsase/Diguanyl_cyclase"/>
</dbReference>
<dbReference type="InterPro" id="IPR000160">
    <property type="entry name" value="GGDEF_dom"/>
</dbReference>
<organism evidence="6 7">
    <name type="scientific">Shewanella gelidii</name>
    <dbReference type="NCBI Taxonomy" id="1642821"/>
    <lineage>
        <taxon>Bacteria</taxon>
        <taxon>Pseudomonadati</taxon>
        <taxon>Pseudomonadota</taxon>
        <taxon>Gammaproteobacteria</taxon>
        <taxon>Alteromonadales</taxon>
        <taxon>Shewanellaceae</taxon>
        <taxon>Shewanella</taxon>
    </lineage>
</organism>
<comment type="cofactor">
    <cofactor evidence="1">
        <name>Mg(2+)</name>
        <dbReference type="ChEBI" id="CHEBI:18420"/>
    </cofactor>
</comment>
<comment type="catalytic activity">
    <reaction evidence="3">
        <text>2 GTP = 3',3'-c-di-GMP + 2 diphosphate</text>
        <dbReference type="Rhea" id="RHEA:24898"/>
        <dbReference type="ChEBI" id="CHEBI:33019"/>
        <dbReference type="ChEBI" id="CHEBI:37565"/>
        <dbReference type="ChEBI" id="CHEBI:58805"/>
        <dbReference type="EC" id="2.7.7.65"/>
    </reaction>
</comment>
<evidence type="ECO:0000256" key="1">
    <source>
        <dbReference type="ARBA" id="ARBA00001946"/>
    </source>
</evidence>
<dbReference type="Pfam" id="PF00990">
    <property type="entry name" value="GGDEF"/>
    <property type="match status" value="1"/>
</dbReference>
<dbReference type="CDD" id="cd01949">
    <property type="entry name" value="GGDEF"/>
    <property type="match status" value="1"/>
</dbReference>
<dbReference type="Proteomes" id="UP000613743">
    <property type="component" value="Unassembled WGS sequence"/>
</dbReference>
<reference evidence="6" key="1">
    <citation type="journal article" date="2014" name="Int. J. Syst. Evol. Microbiol.">
        <title>Complete genome sequence of Corynebacterium casei LMG S-19264T (=DSM 44701T), isolated from a smear-ripened cheese.</title>
        <authorList>
            <consortium name="US DOE Joint Genome Institute (JGI-PGF)"/>
            <person name="Walter F."/>
            <person name="Albersmeier A."/>
            <person name="Kalinowski J."/>
            <person name="Ruckert C."/>
        </authorList>
    </citation>
    <scope>NUCLEOTIDE SEQUENCE</scope>
    <source>
        <strain evidence="6">JCM 30804</strain>
    </source>
</reference>
<evidence type="ECO:0000256" key="3">
    <source>
        <dbReference type="ARBA" id="ARBA00034247"/>
    </source>
</evidence>
<gene>
    <name evidence="6" type="ORF">GCM10009332_14070</name>
</gene>
<sequence>MSNLINFFAEGFILAGALVLAIAIYPISLLYTRLPTGKIRNAWFFLGVLIVAFIGGYIAYWLQHQGKLVHVDALSVPVIFFFGAVFVLLVNTLSVKTARDIRQIYTLQQENITDPLMGIFNRRYLDKRISDEVWRSKKYRQPLSIFIVDIDHFKQVNDTYGHPIGDEVLKRFAQLVKNSLRESDIVARYGGEELIVILPRTKSERGAQLAERLRLSIAEHLMEIASQCGEKSHEMQLTASIGVAGLTHNIVDHTCLIERADQALYQAKQQGRNLVVHHQEQQSQRV</sequence>
<dbReference type="PROSITE" id="PS50887">
    <property type="entry name" value="GGDEF"/>
    <property type="match status" value="1"/>
</dbReference>
<dbReference type="EMBL" id="BMPZ01000003">
    <property type="protein sequence ID" value="GGI77878.1"/>
    <property type="molecule type" value="Genomic_DNA"/>
</dbReference>
<dbReference type="InterPro" id="IPR029787">
    <property type="entry name" value="Nucleotide_cyclase"/>
</dbReference>
<proteinExistence type="predicted"/>
<evidence type="ECO:0000256" key="4">
    <source>
        <dbReference type="SAM" id="Phobius"/>
    </source>
</evidence>
<dbReference type="SMART" id="SM00267">
    <property type="entry name" value="GGDEF"/>
    <property type="match status" value="1"/>
</dbReference>
<dbReference type="InterPro" id="IPR050469">
    <property type="entry name" value="Diguanylate_Cyclase"/>
</dbReference>
<evidence type="ECO:0000256" key="2">
    <source>
        <dbReference type="ARBA" id="ARBA00012528"/>
    </source>
</evidence>
<comment type="caution">
    <text evidence="6">The sequence shown here is derived from an EMBL/GenBank/DDBJ whole genome shotgun (WGS) entry which is preliminary data.</text>
</comment>
<keyword evidence="4" id="KW-0472">Membrane</keyword>
<dbReference type="GO" id="GO:1902201">
    <property type="term" value="P:negative regulation of bacterial-type flagellum-dependent cell motility"/>
    <property type="evidence" value="ECO:0007669"/>
    <property type="project" value="TreeGrafter"/>
</dbReference>
<dbReference type="PANTHER" id="PTHR45138">
    <property type="entry name" value="REGULATORY COMPONENTS OF SENSORY TRANSDUCTION SYSTEM"/>
    <property type="match status" value="1"/>
</dbReference>
<dbReference type="GO" id="GO:0005886">
    <property type="term" value="C:plasma membrane"/>
    <property type="evidence" value="ECO:0007669"/>
    <property type="project" value="TreeGrafter"/>
</dbReference>
<dbReference type="Gene3D" id="3.30.70.270">
    <property type="match status" value="1"/>
</dbReference>
<dbReference type="SUPFAM" id="SSF55073">
    <property type="entry name" value="Nucleotide cyclase"/>
    <property type="match status" value="1"/>
</dbReference>
<protein>
    <recommendedName>
        <fullName evidence="2">diguanylate cyclase</fullName>
        <ecNumber evidence="2">2.7.7.65</ecNumber>
    </recommendedName>
</protein>
<dbReference type="PANTHER" id="PTHR45138:SF9">
    <property type="entry name" value="DIGUANYLATE CYCLASE DGCM-RELATED"/>
    <property type="match status" value="1"/>
</dbReference>
<evidence type="ECO:0000313" key="7">
    <source>
        <dbReference type="Proteomes" id="UP000613743"/>
    </source>
</evidence>
<dbReference type="GO" id="GO:0052621">
    <property type="term" value="F:diguanylate cyclase activity"/>
    <property type="evidence" value="ECO:0007669"/>
    <property type="project" value="UniProtKB-EC"/>
</dbReference>
<reference evidence="6" key="2">
    <citation type="submission" date="2020-09" db="EMBL/GenBank/DDBJ databases">
        <authorList>
            <person name="Sun Q."/>
            <person name="Ohkuma M."/>
        </authorList>
    </citation>
    <scope>NUCLEOTIDE SEQUENCE</scope>
    <source>
        <strain evidence="6">JCM 30804</strain>
    </source>
</reference>
<dbReference type="NCBIfam" id="TIGR00254">
    <property type="entry name" value="GGDEF"/>
    <property type="match status" value="1"/>
</dbReference>
<feature type="transmembrane region" description="Helical" evidence="4">
    <location>
        <begin position="43"/>
        <end position="62"/>
    </location>
</feature>
<accession>A0A917JMT8</accession>
<dbReference type="FunFam" id="3.30.70.270:FF:000001">
    <property type="entry name" value="Diguanylate cyclase domain protein"/>
    <property type="match status" value="1"/>
</dbReference>
<feature type="transmembrane region" description="Helical" evidence="4">
    <location>
        <begin position="74"/>
        <end position="93"/>
    </location>
</feature>
<keyword evidence="4" id="KW-1133">Transmembrane helix</keyword>
<dbReference type="GO" id="GO:0043709">
    <property type="term" value="P:cell adhesion involved in single-species biofilm formation"/>
    <property type="evidence" value="ECO:0007669"/>
    <property type="project" value="TreeGrafter"/>
</dbReference>
<feature type="transmembrane region" description="Helical" evidence="4">
    <location>
        <begin position="12"/>
        <end position="31"/>
    </location>
</feature>
<dbReference type="RefSeq" id="WP_188919308.1">
    <property type="nucleotide sequence ID" value="NZ_BMPZ01000003.1"/>
</dbReference>
<name>A0A917JMT8_9GAMM</name>